<dbReference type="InterPro" id="IPR002178">
    <property type="entry name" value="PTS_EIIA_type-2_dom"/>
</dbReference>
<keyword evidence="2" id="KW-0813">Transport</keyword>
<dbReference type="SUPFAM" id="SSF63520">
    <property type="entry name" value="PTS-regulatory domain, PRD"/>
    <property type="match status" value="1"/>
</dbReference>
<dbReference type="Gene3D" id="1.10.1790.10">
    <property type="entry name" value="PRD domain"/>
    <property type="match status" value="1"/>
</dbReference>
<dbReference type="Pfam" id="PF00874">
    <property type="entry name" value="PRD"/>
    <property type="match status" value="1"/>
</dbReference>
<evidence type="ECO:0000259" key="12">
    <source>
        <dbReference type="PROSITE" id="PS51094"/>
    </source>
</evidence>
<keyword evidence="3" id="KW-0963">Cytoplasm</keyword>
<dbReference type="GO" id="GO:0009401">
    <property type="term" value="P:phosphoenolpyruvate-dependent sugar phosphotransferase system"/>
    <property type="evidence" value="ECO:0007669"/>
    <property type="project" value="UniProtKB-KW"/>
</dbReference>
<dbReference type="EMBL" id="QGLR01000012">
    <property type="protein sequence ID" value="PXZ06404.1"/>
    <property type="molecule type" value="Genomic_DNA"/>
</dbReference>
<accession>A0A2V4E7K3</accession>
<sequence>MYLDERSAILLKEILSHLNITSMDLQARLNLTRRQIDYSFNKINSWLEKQTYPKIHRSSNGQFVVEPDLFQLVSDLKPQEKAKQRYIPSEKERISLIILMLVASTEKLSLNHFIFGLSVSKNTVLNDLKLTQNALNKYQIDICYFRKTGYQIKGDEWRIRTAFIYALEHIMESFCGELAVSEFTGINTDTIEKHRQNLEQVEEQLKIRFIDKKMRILPYILETIFRRIKKNSIIKADFLIDYSELSDTREYNATEILIGNRNNIPQPERFYITLQLLISNVLLEQLQTAKPINKYKQELRAALVKIIDEFEKNAVVVLQNKDLLLERLYAHIKPAYYRIKYKLSTDYTSAFDETDSEFNIIHFFIKQSLKPLEEVIGTKIPDNESMLIALFFGGHLIEINKNFNSPIKAVIVCSGSLSILRIMDKTLRSIFPEIMFYPAMSARQFEQTNVIYDVVFTTIPIYTSKTMFVINQVMNEKEQYDLRCRVMRTVYNIECNIIGVEELMRLIDKYTIIQERKKLERAIVDSLASTSNLLEHQKETQKNLAELLTLTHITKTDSVETWHDSIRLAAQPLLNENLISQTYVEAMISRYPEISESIVLRLAIAIPHAEIEKGANQLCMSLLHIKQGIGSEQLGKLHFVVVIAATDRRSHFTALLQLMELANDRSILKKLHDTTTSEQLYQEIQMFVSQNEFKLKQQVILQEN</sequence>
<proteinExistence type="predicted"/>
<dbReference type="GO" id="GO:0005737">
    <property type="term" value="C:cytoplasm"/>
    <property type="evidence" value="ECO:0007669"/>
    <property type="project" value="UniProtKB-SubCell"/>
</dbReference>
<evidence type="ECO:0000256" key="10">
    <source>
        <dbReference type="ARBA" id="ARBA00041175"/>
    </source>
</evidence>
<name>A0A2V4E7K3_9GAMM</name>
<evidence type="ECO:0000256" key="3">
    <source>
        <dbReference type="ARBA" id="ARBA00022490"/>
    </source>
</evidence>
<keyword evidence="14" id="KW-0762">Sugar transport</keyword>
<dbReference type="PANTHER" id="PTHR36203:SF1">
    <property type="entry name" value="ASCORBATE-SPECIFIC PTS SYSTEM EIIA COMPONENT"/>
    <property type="match status" value="1"/>
</dbReference>
<evidence type="ECO:0000313" key="14">
    <source>
        <dbReference type="EMBL" id="PXZ06404.1"/>
    </source>
</evidence>
<dbReference type="CDD" id="cd05568">
    <property type="entry name" value="PTS_IIB_bgl_like"/>
    <property type="match status" value="1"/>
</dbReference>
<dbReference type="CDD" id="cd00211">
    <property type="entry name" value="PTS_IIA_fru"/>
    <property type="match status" value="1"/>
</dbReference>
<gene>
    <name evidence="14" type="ORF">DKK70_10580</name>
</gene>
<feature type="domain" description="PTS EIIA type-2" evidence="12">
    <location>
        <begin position="546"/>
        <end position="687"/>
    </location>
</feature>
<keyword evidence="7" id="KW-0418">Kinase</keyword>
<dbReference type="SUPFAM" id="SSF55804">
    <property type="entry name" value="Phoshotransferase/anion transport protein"/>
    <property type="match status" value="1"/>
</dbReference>
<dbReference type="GO" id="GO:0006355">
    <property type="term" value="P:regulation of DNA-templated transcription"/>
    <property type="evidence" value="ECO:0007669"/>
    <property type="project" value="InterPro"/>
</dbReference>
<dbReference type="AlphaFoldDB" id="A0A2V4E7K3"/>
<dbReference type="Pfam" id="PF00359">
    <property type="entry name" value="PTS_EIIA_2"/>
    <property type="match status" value="1"/>
</dbReference>
<evidence type="ECO:0000256" key="9">
    <source>
        <dbReference type="ARBA" id="ARBA00037387"/>
    </source>
</evidence>
<comment type="subcellular location">
    <subcellularLocation>
        <location evidence="1">Cytoplasm</location>
    </subcellularLocation>
</comment>
<comment type="function">
    <text evidence="9">The phosphoenolpyruvate-dependent sugar phosphotransferase system (sugar PTS), a major carbohydrate active transport system, catalyzes the phosphorylation of incoming sugar substrates concomitantly with their translocation across the cell membrane. The enzyme II UlaABC PTS system is involved in ascorbate transport.</text>
</comment>
<keyword evidence="8" id="KW-0010">Activator</keyword>
<dbReference type="PROSITE" id="PS51372">
    <property type="entry name" value="PRD_2"/>
    <property type="match status" value="2"/>
</dbReference>
<dbReference type="InterPro" id="IPR007737">
    <property type="entry name" value="Mga_HTH"/>
</dbReference>
<evidence type="ECO:0000256" key="6">
    <source>
        <dbReference type="ARBA" id="ARBA00022683"/>
    </source>
</evidence>
<dbReference type="InterPro" id="IPR036634">
    <property type="entry name" value="PRD_sf"/>
</dbReference>
<dbReference type="PANTHER" id="PTHR36203">
    <property type="entry name" value="ASCORBATE-SPECIFIC PTS SYSTEM EIIA COMPONENT"/>
    <property type="match status" value="1"/>
</dbReference>
<evidence type="ECO:0000256" key="2">
    <source>
        <dbReference type="ARBA" id="ARBA00022448"/>
    </source>
</evidence>
<keyword evidence="5" id="KW-0808">Transferase</keyword>
<reference evidence="14 15" key="1">
    <citation type="submission" date="2018-05" db="EMBL/GenBank/DDBJ databases">
        <title>Reference genomes for bee gut microbiota database.</title>
        <authorList>
            <person name="Ellegaard K.M."/>
        </authorList>
    </citation>
    <scope>NUCLEOTIDE SEQUENCE [LARGE SCALE GENOMIC DNA]</scope>
    <source>
        <strain evidence="14 15">ESL0182</strain>
    </source>
</reference>
<keyword evidence="6" id="KW-0598">Phosphotransferase system</keyword>
<dbReference type="InterPro" id="IPR011608">
    <property type="entry name" value="PRD"/>
</dbReference>
<keyword evidence="4" id="KW-0597">Phosphoprotein</keyword>
<evidence type="ECO:0000256" key="11">
    <source>
        <dbReference type="ARBA" id="ARBA00042072"/>
    </source>
</evidence>
<evidence type="ECO:0000256" key="4">
    <source>
        <dbReference type="ARBA" id="ARBA00022553"/>
    </source>
</evidence>
<feature type="domain" description="PRD" evidence="13">
    <location>
        <begin position="294"/>
        <end position="402"/>
    </location>
</feature>
<dbReference type="Proteomes" id="UP000247932">
    <property type="component" value="Unassembled WGS sequence"/>
</dbReference>
<keyword evidence="15" id="KW-1185">Reference proteome</keyword>
<evidence type="ECO:0000256" key="7">
    <source>
        <dbReference type="ARBA" id="ARBA00022777"/>
    </source>
</evidence>
<evidence type="ECO:0000256" key="5">
    <source>
        <dbReference type="ARBA" id="ARBA00022679"/>
    </source>
</evidence>
<dbReference type="Gene3D" id="3.40.930.10">
    <property type="entry name" value="Mannitol-specific EII, Chain A"/>
    <property type="match status" value="1"/>
</dbReference>
<evidence type="ECO:0000256" key="1">
    <source>
        <dbReference type="ARBA" id="ARBA00004496"/>
    </source>
</evidence>
<dbReference type="InterPro" id="IPR016152">
    <property type="entry name" value="PTrfase/Anion_transptr"/>
</dbReference>
<comment type="caution">
    <text evidence="14">The sequence shown here is derived from an EMBL/GenBank/DDBJ whole genome shotgun (WGS) entry which is preliminary data.</text>
</comment>
<feature type="domain" description="PRD" evidence="13">
    <location>
        <begin position="185"/>
        <end position="286"/>
    </location>
</feature>
<evidence type="ECO:0000259" key="13">
    <source>
        <dbReference type="PROSITE" id="PS51372"/>
    </source>
</evidence>
<evidence type="ECO:0000256" key="8">
    <source>
        <dbReference type="ARBA" id="ARBA00023159"/>
    </source>
</evidence>
<evidence type="ECO:0000313" key="15">
    <source>
        <dbReference type="Proteomes" id="UP000247932"/>
    </source>
</evidence>
<organism evidence="14 15">
    <name type="scientific">Gilliamella apicola</name>
    <dbReference type="NCBI Taxonomy" id="1196095"/>
    <lineage>
        <taxon>Bacteria</taxon>
        <taxon>Pseudomonadati</taxon>
        <taxon>Pseudomonadota</taxon>
        <taxon>Gammaproteobacteria</taxon>
        <taxon>Orbales</taxon>
        <taxon>Orbaceae</taxon>
        <taxon>Gilliamella</taxon>
    </lineage>
</organism>
<dbReference type="OrthoDB" id="3175596at2"/>
<dbReference type="Pfam" id="PF05043">
    <property type="entry name" value="Mga"/>
    <property type="match status" value="1"/>
</dbReference>
<dbReference type="GO" id="GO:0016301">
    <property type="term" value="F:kinase activity"/>
    <property type="evidence" value="ECO:0007669"/>
    <property type="project" value="UniProtKB-KW"/>
</dbReference>
<dbReference type="RefSeq" id="WP_110433963.1">
    <property type="nucleotide sequence ID" value="NZ_QGLR01000012.1"/>
</dbReference>
<dbReference type="InterPro" id="IPR051351">
    <property type="entry name" value="Ascorbate-PTS_EIIA_comp"/>
</dbReference>
<protein>
    <recommendedName>
        <fullName evidence="10">Ascorbate-specific PTS system EIIA component</fullName>
    </recommendedName>
    <alternativeName>
        <fullName evidence="11">Ascorbate-specific phosphotransferase enzyme IIA component</fullName>
    </alternativeName>
</protein>
<dbReference type="PROSITE" id="PS51094">
    <property type="entry name" value="PTS_EIIA_TYPE_2"/>
    <property type="match status" value="1"/>
</dbReference>